<dbReference type="PANTHER" id="PTHR41533:SF2">
    <property type="entry name" value="BLR7131 PROTEIN"/>
    <property type="match status" value="1"/>
</dbReference>
<dbReference type="GO" id="GO:0016740">
    <property type="term" value="F:transferase activity"/>
    <property type="evidence" value="ECO:0007669"/>
    <property type="project" value="UniProtKB-KW"/>
</dbReference>
<evidence type="ECO:0000259" key="8">
    <source>
        <dbReference type="PROSITE" id="PS52029"/>
    </source>
</evidence>
<dbReference type="InterPro" id="IPR038063">
    <property type="entry name" value="Transpep_catalytic_dom"/>
</dbReference>
<dbReference type="InterPro" id="IPR052905">
    <property type="entry name" value="LD-transpeptidase_YkuD-like"/>
</dbReference>
<dbReference type="SUPFAM" id="SSF141523">
    <property type="entry name" value="L,D-transpeptidase catalytic domain-like"/>
    <property type="match status" value="1"/>
</dbReference>
<dbReference type="Gene3D" id="2.40.440.10">
    <property type="entry name" value="L,D-transpeptidase catalytic domain-like"/>
    <property type="match status" value="1"/>
</dbReference>
<evidence type="ECO:0000256" key="3">
    <source>
        <dbReference type="ARBA" id="ARBA00022679"/>
    </source>
</evidence>
<dbReference type="Proteomes" id="UP000706891">
    <property type="component" value="Unassembled WGS sequence"/>
</dbReference>
<keyword evidence="4 7" id="KW-0133">Cell shape</keyword>
<comment type="similarity">
    <text evidence="2">Belongs to the YkuD family.</text>
</comment>
<accession>A0A938WST2</accession>
<evidence type="ECO:0000256" key="1">
    <source>
        <dbReference type="ARBA" id="ARBA00004752"/>
    </source>
</evidence>
<feature type="domain" description="L,D-TPase catalytic" evidence="8">
    <location>
        <begin position="246"/>
        <end position="423"/>
    </location>
</feature>
<dbReference type="InterPro" id="IPR005490">
    <property type="entry name" value="LD_TPept_cat_dom"/>
</dbReference>
<feature type="active site" description="Nucleophile" evidence="7">
    <location>
        <position position="389"/>
    </location>
</feature>
<keyword evidence="3" id="KW-0808">Transferase</keyword>
<gene>
    <name evidence="9" type="ORF">H6A34_01535</name>
</gene>
<evidence type="ECO:0000256" key="4">
    <source>
        <dbReference type="ARBA" id="ARBA00022960"/>
    </source>
</evidence>
<dbReference type="PANTHER" id="PTHR41533">
    <property type="entry name" value="L,D-TRANSPEPTIDASE HI_1667-RELATED"/>
    <property type="match status" value="1"/>
</dbReference>
<name>A0A938WST2_9BACT</name>
<dbReference type="Pfam" id="PF20142">
    <property type="entry name" value="Scaffold"/>
    <property type="match status" value="1"/>
</dbReference>
<dbReference type="EMBL" id="JACJJG010000003">
    <property type="protein sequence ID" value="MBM6672574.1"/>
    <property type="molecule type" value="Genomic_DNA"/>
</dbReference>
<dbReference type="CDD" id="cd16913">
    <property type="entry name" value="YkuD_like"/>
    <property type="match status" value="1"/>
</dbReference>
<reference evidence="9" key="2">
    <citation type="journal article" date="2021" name="Sci. Rep.">
        <title>The distribution of antibiotic resistance genes in chicken gut microbiota commensals.</title>
        <authorList>
            <person name="Juricova H."/>
            <person name="Matiasovicova J."/>
            <person name="Kubasova T."/>
            <person name="Cejkova D."/>
            <person name="Rychlik I."/>
        </authorList>
    </citation>
    <scope>NUCLEOTIDE SEQUENCE</scope>
    <source>
        <strain evidence="9">An824</strain>
    </source>
</reference>
<evidence type="ECO:0000256" key="6">
    <source>
        <dbReference type="ARBA" id="ARBA00023316"/>
    </source>
</evidence>
<keyword evidence="10" id="KW-1185">Reference proteome</keyword>
<proteinExistence type="inferred from homology"/>
<evidence type="ECO:0000313" key="9">
    <source>
        <dbReference type="EMBL" id="MBM6672574.1"/>
    </source>
</evidence>
<comment type="pathway">
    <text evidence="1 7">Cell wall biogenesis; peptidoglycan biosynthesis.</text>
</comment>
<dbReference type="GO" id="GO:0008360">
    <property type="term" value="P:regulation of cell shape"/>
    <property type="evidence" value="ECO:0007669"/>
    <property type="project" value="UniProtKB-UniRule"/>
</dbReference>
<reference evidence="9" key="1">
    <citation type="submission" date="2020-08" db="EMBL/GenBank/DDBJ databases">
        <authorList>
            <person name="Cejkova D."/>
            <person name="Kubasova T."/>
            <person name="Jahodarova E."/>
            <person name="Rychlik I."/>
        </authorList>
    </citation>
    <scope>NUCLEOTIDE SEQUENCE</scope>
    <source>
        <strain evidence="9">An824</strain>
    </source>
</reference>
<keyword evidence="6 7" id="KW-0961">Cell wall biogenesis/degradation</keyword>
<dbReference type="GO" id="GO:0004180">
    <property type="term" value="F:carboxypeptidase activity"/>
    <property type="evidence" value="ECO:0007669"/>
    <property type="project" value="UniProtKB-ARBA"/>
</dbReference>
<dbReference type="InterPro" id="IPR045380">
    <property type="entry name" value="LD_TPept_scaffold_dom"/>
</dbReference>
<dbReference type="Pfam" id="PF03734">
    <property type="entry name" value="YkuD"/>
    <property type="match status" value="1"/>
</dbReference>
<sequence length="488" mass="56897">MRNPNKGLTLDDFSKLSDDRFKLDSRKIRKNIARLIEADGIMLPVDRLIRGYYLSEKPYIWINRLGIQKRADSLLVILENAGTCGVNTKILRVKQLKDDLYRMRTLQIDAESGDINMLMARLEYNLTKSYLRYSSILRFGISNPDYLYNNFEKLENDSVSERYRQLSDLKIERPNAEFIQQALAKALNDSINDFFVTLQPKSKLYRSLLNLLGQQNLKPAYRMKLLCNIERCRWRLTKFPDNEIERRIEANIPSYSVRAIDNGNVLYMRMACGALKHKTPLLASNVMRMDINPQWIVPKSIAKGFIHRPEYMHRMGMFVYDKKEGRLSPEQASYERMMNGEQYIIQSGGPKNSLGRIIFRFDNGFSVFLHDTSSPGVFKRAGRAVSHGCIRVEKPYELALFLMKDEDDELADKLKYSMTVNLFEDNDSIPNKNIDKKKMVRTLYVKPPVPIFITYYTIYYDESGHIVDYQDVYGYDAALEKQLKPFVE</sequence>
<evidence type="ECO:0000256" key="2">
    <source>
        <dbReference type="ARBA" id="ARBA00005992"/>
    </source>
</evidence>
<protein>
    <submittedName>
        <fullName evidence="9">L,D-transpeptidase family protein</fullName>
    </submittedName>
</protein>
<dbReference type="GO" id="GO:0071555">
    <property type="term" value="P:cell wall organization"/>
    <property type="evidence" value="ECO:0007669"/>
    <property type="project" value="UniProtKB-UniRule"/>
</dbReference>
<evidence type="ECO:0000256" key="7">
    <source>
        <dbReference type="PROSITE-ProRule" id="PRU01373"/>
    </source>
</evidence>
<evidence type="ECO:0000256" key="5">
    <source>
        <dbReference type="ARBA" id="ARBA00022984"/>
    </source>
</evidence>
<dbReference type="GO" id="GO:0009252">
    <property type="term" value="P:peptidoglycan biosynthetic process"/>
    <property type="evidence" value="ECO:0007669"/>
    <property type="project" value="UniProtKB-KW"/>
</dbReference>
<comment type="caution">
    <text evidence="9">The sequence shown here is derived from an EMBL/GenBank/DDBJ whole genome shotgun (WGS) entry which is preliminary data.</text>
</comment>
<dbReference type="PROSITE" id="PS52029">
    <property type="entry name" value="LD_TPASE"/>
    <property type="match status" value="1"/>
</dbReference>
<organism evidence="9 10">
    <name type="scientific">Marseilla massiliensis</name>
    <dbReference type="NCBI Taxonomy" id="1841864"/>
    <lineage>
        <taxon>Bacteria</taxon>
        <taxon>Pseudomonadati</taxon>
        <taxon>Bacteroidota</taxon>
        <taxon>Bacteroidia</taxon>
        <taxon>Bacteroidales</taxon>
        <taxon>Prevotellaceae</taxon>
        <taxon>Marseilla</taxon>
    </lineage>
</organism>
<evidence type="ECO:0000313" key="10">
    <source>
        <dbReference type="Proteomes" id="UP000706891"/>
    </source>
</evidence>
<keyword evidence="5 7" id="KW-0573">Peptidoglycan synthesis</keyword>
<dbReference type="AlphaFoldDB" id="A0A938WST2"/>
<feature type="active site" description="Proton donor/acceptor" evidence="7">
    <location>
        <position position="370"/>
    </location>
</feature>